<keyword evidence="2" id="KW-1185">Reference proteome</keyword>
<dbReference type="RefSeq" id="WP_191698655.1">
    <property type="nucleotide sequence ID" value="NZ_JACSPZ010000001.1"/>
</dbReference>
<evidence type="ECO:0000313" key="1">
    <source>
        <dbReference type="EMBL" id="MBD8035695.1"/>
    </source>
</evidence>
<dbReference type="EMBL" id="JACSPZ010000001">
    <property type="protein sequence ID" value="MBD8035695.1"/>
    <property type="molecule type" value="Genomic_DNA"/>
</dbReference>
<proteinExistence type="predicted"/>
<dbReference type="Proteomes" id="UP000619101">
    <property type="component" value="Unassembled WGS sequence"/>
</dbReference>
<sequence length="181" mass="20953">MYKNYLLNACALVPKFDHFNNPYTIIVTSNGYERVDLTPRQLIDTELKENGTSLKGAKEAAKAILGKTSVPPIFIPRSLFPHVWFSTESTRNESCYYFALHHVQNAEKVPSSSETTRVILRDGREFEVKVSRSRFIQRWNKASSYFAQTFFNQFIIQPRYLKPEEKLVLKCAEVSESYLVD</sequence>
<name>A0ABR8XUT9_9BACL</name>
<evidence type="ECO:0000313" key="2">
    <source>
        <dbReference type="Proteomes" id="UP000619101"/>
    </source>
</evidence>
<organism evidence="1 2">
    <name type="scientific">Solibacillus faecavium</name>
    <dbReference type="NCBI Taxonomy" id="2762221"/>
    <lineage>
        <taxon>Bacteria</taxon>
        <taxon>Bacillati</taxon>
        <taxon>Bacillota</taxon>
        <taxon>Bacilli</taxon>
        <taxon>Bacillales</taxon>
        <taxon>Caryophanaceae</taxon>
        <taxon>Solibacillus</taxon>
    </lineage>
</organism>
<comment type="caution">
    <text evidence="1">The sequence shown here is derived from an EMBL/GenBank/DDBJ whole genome shotgun (WGS) entry which is preliminary data.</text>
</comment>
<protein>
    <submittedName>
        <fullName evidence="1">Competence protein ComK</fullName>
    </submittedName>
</protein>
<gene>
    <name evidence="1" type="ORF">H9635_03010</name>
</gene>
<dbReference type="InterPro" id="IPR010461">
    <property type="entry name" value="ComK"/>
</dbReference>
<reference evidence="1 2" key="1">
    <citation type="submission" date="2020-08" db="EMBL/GenBank/DDBJ databases">
        <title>A Genomic Blueprint of the Chicken Gut Microbiome.</title>
        <authorList>
            <person name="Gilroy R."/>
            <person name="Ravi A."/>
            <person name="Getino M."/>
            <person name="Pursley I."/>
            <person name="Horton D.L."/>
            <person name="Alikhan N.-F."/>
            <person name="Baker D."/>
            <person name="Gharbi K."/>
            <person name="Hall N."/>
            <person name="Watson M."/>
            <person name="Adriaenssens E.M."/>
            <person name="Foster-Nyarko E."/>
            <person name="Jarju S."/>
            <person name="Secka A."/>
            <person name="Antonio M."/>
            <person name="Oren A."/>
            <person name="Chaudhuri R."/>
            <person name="La Ragione R.M."/>
            <person name="Hildebrand F."/>
            <person name="Pallen M.J."/>
        </authorList>
    </citation>
    <scope>NUCLEOTIDE SEQUENCE [LARGE SCALE GENOMIC DNA]</scope>
    <source>
        <strain evidence="1 2">A46</strain>
    </source>
</reference>
<dbReference type="Pfam" id="PF06338">
    <property type="entry name" value="ComK"/>
    <property type="match status" value="1"/>
</dbReference>
<accession>A0ABR8XUT9</accession>